<proteinExistence type="predicted"/>
<feature type="transmembrane region" description="Helical" evidence="5">
    <location>
        <begin position="75"/>
        <end position="94"/>
    </location>
</feature>
<keyword evidence="3 5" id="KW-1133">Transmembrane helix</keyword>
<dbReference type="PANTHER" id="PTHR47521">
    <property type="entry name" value="SERPENTINE RECEPTOR, CLASS E (EPSILON)-RELATED"/>
    <property type="match status" value="1"/>
</dbReference>
<dbReference type="OrthoDB" id="10531403at2759"/>
<name>A0A811L0N6_9BILA</name>
<evidence type="ECO:0000313" key="7">
    <source>
        <dbReference type="Proteomes" id="UP000614601"/>
    </source>
</evidence>
<keyword evidence="7" id="KW-1185">Reference proteome</keyword>
<feature type="transmembrane region" description="Helical" evidence="5">
    <location>
        <begin position="120"/>
        <end position="146"/>
    </location>
</feature>
<evidence type="ECO:0000256" key="1">
    <source>
        <dbReference type="ARBA" id="ARBA00004141"/>
    </source>
</evidence>
<organism evidence="6 7">
    <name type="scientific">Bursaphelenchus okinawaensis</name>
    <dbReference type="NCBI Taxonomy" id="465554"/>
    <lineage>
        <taxon>Eukaryota</taxon>
        <taxon>Metazoa</taxon>
        <taxon>Ecdysozoa</taxon>
        <taxon>Nematoda</taxon>
        <taxon>Chromadorea</taxon>
        <taxon>Rhabditida</taxon>
        <taxon>Tylenchina</taxon>
        <taxon>Tylenchomorpha</taxon>
        <taxon>Aphelenchoidea</taxon>
        <taxon>Aphelenchoididae</taxon>
        <taxon>Bursaphelenchus</taxon>
    </lineage>
</organism>
<dbReference type="Proteomes" id="UP000614601">
    <property type="component" value="Unassembled WGS sequence"/>
</dbReference>
<dbReference type="EMBL" id="CAJFCW020000004">
    <property type="protein sequence ID" value="CAG9115356.1"/>
    <property type="molecule type" value="Genomic_DNA"/>
</dbReference>
<evidence type="ECO:0000256" key="2">
    <source>
        <dbReference type="ARBA" id="ARBA00022692"/>
    </source>
</evidence>
<evidence type="ECO:0000313" key="6">
    <source>
        <dbReference type="EMBL" id="CAD5221718.1"/>
    </source>
</evidence>
<dbReference type="InterPro" id="IPR052860">
    <property type="entry name" value="NRL-GPCR1"/>
</dbReference>
<feature type="transmembrane region" description="Helical" evidence="5">
    <location>
        <begin position="33"/>
        <end position="54"/>
    </location>
</feature>
<protein>
    <submittedName>
        <fullName evidence="6">Uncharacterized protein</fullName>
    </submittedName>
</protein>
<dbReference type="InterPro" id="IPR019408">
    <property type="entry name" value="7TM_GPCR_serpentine_rcpt_Srab"/>
</dbReference>
<evidence type="ECO:0000256" key="3">
    <source>
        <dbReference type="ARBA" id="ARBA00022989"/>
    </source>
</evidence>
<dbReference type="Pfam" id="PF10292">
    <property type="entry name" value="7TM_GPCR_Srab"/>
    <property type="match status" value="1"/>
</dbReference>
<gene>
    <name evidence="6" type="ORF">BOKJ2_LOCUS9585</name>
</gene>
<dbReference type="EMBL" id="CAJFDH010000004">
    <property type="protein sequence ID" value="CAD5221718.1"/>
    <property type="molecule type" value="Genomic_DNA"/>
</dbReference>
<evidence type="ECO:0000256" key="5">
    <source>
        <dbReference type="SAM" id="Phobius"/>
    </source>
</evidence>
<comment type="subcellular location">
    <subcellularLocation>
        <location evidence="1">Membrane</location>
        <topology evidence="1">Multi-pass membrane protein</topology>
    </subcellularLocation>
</comment>
<sequence>MLFATIAWQYPLVFVSYEALQYFQETNTLTYNWLTFIALFFNSVAFCICVTTVINMAVERVAACIFVKTYEQHTYCIVPILLMVNIVVALILIAEVSKPDPDDVYSGSVYKIPQSFNVDISLIAMIGWIVATFLGVIGGTVIYIISVKIDMSHKDRIGCTLQERYQLEANYFYTSVLLKTVKAYVIVAIFGGLTSSLILFNYYRDNVNSEELVLLCASHSVFADAYLCYFLSFLLFKYRPIQRRVKKDLKSLRKHLGYTKISDSKGRASAFVPKSTLEETKIHFDQLKTAWG</sequence>
<comment type="caution">
    <text evidence="6">The sequence shown here is derived from an EMBL/GenBank/DDBJ whole genome shotgun (WGS) entry which is preliminary data.</text>
</comment>
<accession>A0A811L0N6</accession>
<dbReference type="AlphaFoldDB" id="A0A811L0N6"/>
<dbReference type="PANTHER" id="PTHR47521:SF7">
    <property type="entry name" value="SERPENTINE RECEPTOR CLASS EPSILON-6"/>
    <property type="match status" value="1"/>
</dbReference>
<evidence type="ECO:0000256" key="4">
    <source>
        <dbReference type="ARBA" id="ARBA00023136"/>
    </source>
</evidence>
<keyword evidence="4 5" id="KW-0472">Membrane</keyword>
<keyword evidence="2 5" id="KW-0812">Transmembrane</keyword>
<feature type="transmembrane region" description="Helical" evidence="5">
    <location>
        <begin position="181"/>
        <end position="200"/>
    </location>
</feature>
<feature type="transmembrane region" description="Helical" evidence="5">
    <location>
        <begin position="212"/>
        <end position="236"/>
    </location>
</feature>
<dbReference type="Proteomes" id="UP000783686">
    <property type="component" value="Unassembled WGS sequence"/>
</dbReference>
<dbReference type="GO" id="GO:0016020">
    <property type="term" value="C:membrane"/>
    <property type="evidence" value="ECO:0007669"/>
    <property type="project" value="UniProtKB-SubCell"/>
</dbReference>
<reference evidence="6" key="1">
    <citation type="submission" date="2020-09" db="EMBL/GenBank/DDBJ databases">
        <authorList>
            <person name="Kikuchi T."/>
        </authorList>
    </citation>
    <scope>NUCLEOTIDE SEQUENCE</scope>
    <source>
        <strain evidence="6">SH1</strain>
    </source>
</reference>